<feature type="transmembrane region" description="Helical" evidence="16">
    <location>
        <begin position="265"/>
        <end position="282"/>
    </location>
</feature>
<feature type="transmembrane region" description="Helical" evidence="16">
    <location>
        <begin position="140"/>
        <end position="160"/>
    </location>
</feature>
<keyword evidence="20" id="KW-1185">Reference proteome</keyword>
<keyword evidence="12 14" id="KW-0539">Nucleus</keyword>
<evidence type="ECO:0000256" key="13">
    <source>
        <dbReference type="PROSITE-ProRule" id="PRU00205"/>
    </source>
</evidence>
<keyword evidence="4" id="KW-0444">Lipid biosynthesis</keyword>
<comment type="catalytic activity">
    <reaction evidence="11">
        <text>sphinganine + octadecanoyl-CoA = N-(octadecanoyl)-sphinganine + CoA + H(+)</text>
        <dbReference type="Rhea" id="RHEA:36547"/>
        <dbReference type="ChEBI" id="CHEBI:15378"/>
        <dbReference type="ChEBI" id="CHEBI:57287"/>
        <dbReference type="ChEBI" id="CHEBI:57394"/>
        <dbReference type="ChEBI" id="CHEBI:57817"/>
        <dbReference type="ChEBI" id="CHEBI:67033"/>
    </reaction>
    <physiologicalReaction direction="left-to-right" evidence="11">
        <dbReference type="Rhea" id="RHEA:36548"/>
    </physiologicalReaction>
</comment>
<feature type="domain" description="TLC" evidence="18">
    <location>
        <begin position="131"/>
        <end position="332"/>
    </location>
</feature>
<dbReference type="KEGG" id="shr:100919316"/>
<evidence type="ECO:0000313" key="19">
    <source>
        <dbReference type="Ensembl" id="ENSSHAP00000001962.1"/>
    </source>
</evidence>
<evidence type="ECO:0000256" key="6">
    <source>
        <dbReference type="ARBA" id="ARBA00022692"/>
    </source>
</evidence>
<dbReference type="AlphaFoldDB" id="G3VFK8"/>
<feature type="domain" description="Homeobox" evidence="17">
    <location>
        <begin position="84"/>
        <end position="128"/>
    </location>
</feature>
<dbReference type="InterPro" id="IPR006634">
    <property type="entry name" value="TLC-dom"/>
</dbReference>
<evidence type="ECO:0000313" key="20">
    <source>
        <dbReference type="Proteomes" id="UP000007648"/>
    </source>
</evidence>
<reference evidence="19 20" key="1">
    <citation type="journal article" date="2011" name="Proc. Natl. Acad. Sci. U.S.A.">
        <title>Genetic diversity and population structure of the endangered marsupial Sarcophilus harrisii (Tasmanian devil).</title>
        <authorList>
            <person name="Miller W."/>
            <person name="Hayes V.M."/>
            <person name="Ratan A."/>
            <person name="Petersen D.C."/>
            <person name="Wittekindt N.E."/>
            <person name="Miller J."/>
            <person name="Walenz B."/>
            <person name="Knight J."/>
            <person name="Qi J."/>
            <person name="Zhao F."/>
            <person name="Wang Q."/>
            <person name="Bedoya-Reina O.C."/>
            <person name="Katiyar N."/>
            <person name="Tomsho L.P."/>
            <person name="Kasson L.M."/>
            <person name="Hardie R.A."/>
            <person name="Woodbridge P."/>
            <person name="Tindall E.A."/>
            <person name="Bertelsen M.F."/>
            <person name="Dixon D."/>
            <person name="Pyecroft S."/>
            <person name="Helgen K.M."/>
            <person name="Lesk A.M."/>
            <person name="Pringle T.H."/>
            <person name="Patterson N."/>
            <person name="Zhang Y."/>
            <person name="Kreiss A."/>
            <person name="Woods G.M."/>
            <person name="Jones M.E."/>
            <person name="Schuster S.C."/>
        </authorList>
    </citation>
    <scope>NUCLEOTIDE SEQUENCE [LARGE SCALE GENOMIC DNA]</scope>
</reference>
<dbReference type="Pfam" id="PF00046">
    <property type="entry name" value="Homeodomain"/>
    <property type="match status" value="1"/>
</dbReference>
<dbReference type="GO" id="GO:0005634">
    <property type="term" value="C:nucleus"/>
    <property type="evidence" value="ECO:0007669"/>
    <property type="project" value="UniProtKB-SubCell"/>
</dbReference>
<name>G3VFK8_SARHA</name>
<dbReference type="GO" id="GO:0046513">
    <property type="term" value="P:ceramide biosynthetic process"/>
    <property type="evidence" value="ECO:0007669"/>
    <property type="project" value="InterPro"/>
</dbReference>
<feature type="transmembrane region" description="Helical" evidence="16">
    <location>
        <begin position="302"/>
        <end position="324"/>
    </location>
</feature>
<organism evidence="19 20">
    <name type="scientific">Sarcophilus harrisii</name>
    <name type="common">Tasmanian devil</name>
    <name type="synonym">Sarcophilus laniarius</name>
    <dbReference type="NCBI Taxonomy" id="9305"/>
    <lineage>
        <taxon>Eukaryota</taxon>
        <taxon>Metazoa</taxon>
        <taxon>Chordata</taxon>
        <taxon>Craniata</taxon>
        <taxon>Vertebrata</taxon>
        <taxon>Euteleostomi</taxon>
        <taxon>Mammalia</taxon>
        <taxon>Metatheria</taxon>
        <taxon>Dasyuromorphia</taxon>
        <taxon>Dasyuridae</taxon>
        <taxon>Sarcophilus</taxon>
    </lineage>
</organism>
<evidence type="ECO:0000259" key="17">
    <source>
        <dbReference type="PROSITE" id="PS50071"/>
    </source>
</evidence>
<dbReference type="Gene3D" id="1.10.10.60">
    <property type="entry name" value="Homeodomain-like"/>
    <property type="match status" value="1"/>
</dbReference>
<evidence type="ECO:0000256" key="8">
    <source>
        <dbReference type="ARBA" id="ARBA00022989"/>
    </source>
</evidence>
<dbReference type="PIRSF" id="PIRSF005225">
    <property type="entry name" value="LAG1_LAC1"/>
    <property type="match status" value="1"/>
</dbReference>
<evidence type="ECO:0000256" key="5">
    <source>
        <dbReference type="ARBA" id="ARBA00022679"/>
    </source>
</evidence>
<dbReference type="Ensembl" id="ENSSHAT00000001983.2">
    <property type="protein sequence ID" value="ENSSHAP00000001962.1"/>
    <property type="gene ID" value="ENSSHAG00000001747.2"/>
</dbReference>
<evidence type="ECO:0000256" key="9">
    <source>
        <dbReference type="ARBA" id="ARBA00023098"/>
    </source>
</evidence>
<dbReference type="UniPathway" id="UPA00222"/>
<dbReference type="GO" id="GO:0003677">
    <property type="term" value="F:DNA binding"/>
    <property type="evidence" value="ECO:0007669"/>
    <property type="project" value="UniProtKB-UniRule"/>
</dbReference>
<dbReference type="PANTHER" id="PTHR12560">
    <property type="entry name" value="LONGEVITY ASSURANCE FACTOR 1 LAG1"/>
    <property type="match status" value="1"/>
</dbReference>
<feature type="compositionally biased region" description="Polar residues" evidence="15">
    <location>
        <begin position="356"/>
        <end position="369"/>
    </location>
</feature>
<dbReference type="InParanoid" id="G3VFK8"/>
<dbReference type="GeneTree" id="ENSGT01030000234515"/>
<dbReference type="RefSeq" id="XP_003762806.1">
    <property type="nucleotide sequence ID" value="XM_003762758.2"/>
</dbReference>
<reference evidence="19" key="2">
    <citation type="submission" date="2025-08" db="UniProtKB">
        <authorList>
            <consortium name="Ensembl"/>
        </authorList>
    </citation>
    <scope>IDENTIFICATION</scope>
</reference>
<evidence type="ECO:0000256" key="4">
    <source>
        <dbReference type="ARBA" id="ARBA00022516"/>
    </source>
</evidence>
<dbReference type="OrthoDB" id="537032at2759"/>
<keyword evidence="6 13" id="KW-0812">Transmembrane</keyword>
<evidence type="ECO:0000256" key="12">
    <source>
        <dbReference type="PROSITE-ProRule" id="PRU00108"/>
    </source>
</evidence>
<keyword evidence="10 13" id="KW-0472">Membrane</keyword>
<keyword evidence="8 16" id="KW-1133">Transmembrane helix</keyword>
<comment type="pathway">
    <text evidence="2">Lipid metabolism; sphingolipid metabolism.</text>
</comment>
<evidence type="ECO:0000256" key="16">
    <source>
        <dbReference type="SAM" id="Phobius"/>
    </source>
</evidence>
<dbReference type="InterPro" id="IPR001356">
    <property type="entry name" value="HD"/>
</dbReference>
<feature type="transmembrane region" description="Helical" evidence="16">
    <location>
        <begin position="39"/>
        <end position="56"/>
    </location>
</feature>
<gene>
    <name evidence="19" type="primary">LOC100919316</name>
</gene>
<keyword evidence="5" id="KW-0808">Transferase</keyword>
<comment type="pathway">
    <text evidence="3">Sphingolipid metabolism.</text>
</comment>
<dbReference type="PROSITE" id="PS50071">
    <property type="entry name" value="HOMEOBOX_2"/>
    <property type="match status" value="1"/>
</dbReference>
<evidence type="ECO:0000256" key="11">
    <source>
        <dbReference type="ARBA" id="ARBA00049036"/>
    </source>
</evidence>
<dbReference type="Proteomes" id="UP000007648">
    <property type="component" value="Unassembled WGS sequence"/>
</dbReference>
<evidence type="ECO:0000259" key="18">
    <source>
        <dbReference type="PROSITE" id="PS50922"/>
    </source>
</evidence>
<evidence type="ECO:0000256" key="10">
    <source>
        <dbReference type="ARBA" id="ARBA00023136"/>
    </source>
</evidence>
<keyword evidence="9" id="KW-0443">Lipid metabolism</keyword>
<evidence type="ECO:0000256" key="7">
    <source>
        <dbReference type="ARBA" id="ARBA00022824"/>
    </source>
</evidence>
<evidence type="ECO:0000256" key="1">
    <source>
        <dbReference type="ARBA" id="ARBA00004477"/>
    </source>
</evidence>
<comment type="subcellular location">
    <subcellularLocation>
        <location evidence="1">Endoplasmic reticulum membrane</location>
        <topology evidence="1">Multi-pass membrane protein</topology>
    </subcellularLocation>
    <subcellularLocation>
        <location evidence="12 14">Nucleus</location>
    </subcellularLocation>
</comment>
<evidence type="ECO:0008006" key="21">
    <source>
        <dbReference type="Google" id="ProtNLM"/>
    </source>
</evidence>
<keyword evidence="12 14" id="KW-0238">DNA-binding</keyword>
<sequence length="391" mass="46232">MLDALYESFWRTEYWIPPGYTWDDLEDSDGITYPHPKDLMAVIPLTFVLIIIRCGTERFIGLPLCRALGVRDPIRMKVTPNPILESFFQSQSKNPQKDELNNLASQSSLSVRQAECWFRRRRNQERPLISKKFSEACWKFLFYSISFSDGFFIFYNKTWFGQPETVWIGYPKQPLQPAIYWWYLLEISFYFSLLLTLTNDVKRKDFKEQVIHHVVTITLLFFSYSANFMHIGALVLLLHDVSDIFMEACKMLIYAKWSQARDIMFILFAVVFFISRLIFFPIKVLYNTYYTFLTNYKYFFGYYFANTLLTVLQILNIFWFFLILRMFYKFLSMGQVKNDVRSDIEEDDMSDEHSTVRQQSNGKSQSNDVTDLRARGVRGSAQFATEPIPVA</sequence>
<dbReference type="GO" id="GO:0005789">
    <property type="term" value="C:endoplasmic reticulum membrane"/>
    <property type="evidence" value="ECO:0007669"/>
    <property type="project" value="UniProtKB-SubCell"/>
</dbReference>
<dbReference type="GO" id="GO:0050291">
    <property type="term" value="F:sphingosine N-acyltransferase activity"/>
    <property type="evidence" value="ECO:0007669"/>
    <property type="project" value="InterPro"/>
</dbReference>
<dbReference type="InterPro" id="IPR016439">
    <property type="entry name" value="Lag1/Lac1-like"/>
</dbReference>
<feature type="transmembrane region" description="Helical" evidence="16">
    <location>
        <begin position="180"/>
        <end position="198"/>
    </location>
</feature>
<proteinExistence type="predicted"/>
<dbReference type="SMART" id="SM00724">
    <property type="entry name" value="TLC"/>
    <property type="match status" value="1"/>
</dbReference>
<feature type="region of interest" description="Disordered" evidence="15">
    <location>
        <begin position="351"/>
        <end position="391"/>
    </location>
</feature>
<dbReference type="Pfam" id="PF03798">
    <property type="entry name" value="TRAM_LAG1_CLN8"/>
    <property type="match status" value="1"/>
</dbReference>
<dbReference type="CDD" id="cd00086">
    <property type="entry name" value="homeodomain"/>
    <property type="match status" value="1"/>
</dbReference>
<keyword evidence="7" id="KW-0256">Endoplasmic reticulum</keyword>
<evidence type="ECO:0000256" key="3">
    <source>
        <dbReference type="ARBA" id="ARBA00004991"/>
    </source>
</evidence>
<keyword evidence="12 14" id="KW-0371">Homeobox</keyword>
<dbReference type="PROSITE" id="PS50922">
    <property type="entry name" value="TLC"/>
    <property type="match status" value="1"/>
</dbReference>
<protein>
    <recommendedName>
        <fullName evidence="21">Ceramide synthase 4</fullName>
    </recommendedName>
</protein>
<dbReference type="GeneID" id="100919316"/>
<evidence type="ECO:0000256" key="2">
    <source>
        <dbReference type="ARBA" id="ARBA00004760"/>
    </source>
</evidence>
<feature type="transmembrane region" description="Helical" evidence="16">
    <location>
        <begin position="210"/>
        <end position="226"/>
    </location>
</feature>
<dbReference type="SUPFAM" id="SSF46689">
    <property type="entry name" value="Homeodomain-like"/>
    <property type="match status" value="1"/>
</dbReference>
<dbReference type="PANTHER" id="PTHR12560:SF6">
    <property type="entry name" value="CERAMIDE SYNTHASE 4"/>
    <property type="match status" value="1"/>
</dbReference>
<feature type="DNA-binding region" description="Homeobox" evidence="12">
    <location>
        <begin position="86"/>
        <end position="129"/>
    </location>
</feature>
<accession>G3VFK8</accession>
<evidence type="ECO:0000256" key="15">
    <source>
        <dbReference type="SAM" id="MobiDB-lite"/>
    </source>
</evidence>
<dbReference type="InterPro" id="IPR009057">
    <property type="entry name" value="Homeodomain-like_sf"/>
</dbReference>
<reference evidence="19" key="3">
    <citation type="submission" date="2025-09" db="UniProtKB">
        <authorList>
            <consortium name="Ensembl"/>
        </authorList>
    </citation>
    <scope>IDENTIFICATION</scope>
</reference>
<evidence type="ECO:0000256" key="14">
    <source>
        <dbReference type="RuleBase" id="RU000682"/>
    </source>
</evidence>
<dbReference type="FunFam" id="1.10.10.60:FF:000020">
    <property type="entry name" value="Ceramide synthase 5"/>
    <property type="match status" value="1"/>
</dbReference>